<evidence type="ECO:0000256" key="3">
    <source>
        <dbReference type="ARBA" id="ARBA00013529"/>
    </source>
</evidence>
<evidence type="ECO:0000259" key="8">
    <source>
        <dbReference type="PROSITE" id="PS51379"/>
    </source>
</evidence>
<dbReference type="AlphaFoldDB" id="A0A9D0ZDG9"/>
<keyword evidence="7" id="KW-0411">Iron-sulfur</keyword>
<reference evidence="9" key="1">
    <citation type="submission" date="2020-10" db="EMBL/GenBank/DDBJ databases">
        <authorList>
            <person name="Gilroy R."/>
        </authorList>
    </citation>
    <scope>NUCLEOTIDE SEQUENCE</scope>
    <source>
        <strain evidence="9">ChiBcolR7-354</strain>
    </source>
</reference>
<reference evidence="9" key="2">
    <citation type="journal article" date="2021" name="PeerJ">
        <title>Extensive microbial diversity within the chicken gut microbiome revealed by metagenomics and culture.</title>
        <authorList>
            <person name="Gilroy R."/>
            <person name="Ravi A."/>
            <person name="Getino M."/>
            <person name="Pursley I."/>
            <person name="Horton D.L."/>
            <person name="Alikhan N.F."/>
            <person name="Baker D."/>
            <person name="Gharbi K."/>
            <person name="Hall N."/>
            <person name="Watson M."/>
            <person name="Adriaenssens E.M."/>
            <person name="Foster-Nyarko E."/>
            <person name="Jarju S."/>
            <person name="Secka A."/>
            <person name="Antonio M."/>
            <person name="Oren A."/>
            <person name="Chaudhuri R.R."/>
            <person name="La Ragione R."/>
            <person name="Hildebrand F."/>
            <person name="Pallen M.J."/>
        </authorList>
    </citation>
    <scope>NUCLEOTIDE SEQUENCE</scope>
    <source>
        <strain evidence="9">ChiBcolR7-354</strain>
    </source>
</reference>
<evidence type="ECO:0000313" key="10">
    <source>
        <dbReference type="Proteomes" id="UP000824262"/>
    </source>
</evidence>
<comment type="function">
    <text evidence="2">Ferredoxins are iron-sulfur proteins that transfer electrons in a wide variety of metabolic reactions.</text>
</comment>
<evidence type="ECO:0000256" key="2">
    <source>
        <dbReference type="ARBA" id="ARBA00003532"/>
    </source>
</evidence>
<evidence type="ECO:0000256" key="1">
    <source>
        <dbReference type="ARBA" id="ARBA00001966"/>
    </source>
</evidence>
<organism evidence="9 10">
    <name type="scientific">Candidatus Scatomorpha intestinavium</name>
    <dbReference type="NCBI Taxonomy" id="2840922"/>
    <lineage>
        <taxon>Bacteria</taxon>
        <taxon>Bacillati</taxon>
        <taxon>Bacillota</taxon>
        <taxon>Clostridia</taxon>
        <taxon>Eubacteriales</taxon>
        <taxon>Candidatus Scatomorpha</taxon>
    </lineage>
</organism>
<dbReference type="Proteomes" id="UP000824262">
    <property type="component" value="Unassembled WGS sequence"/>
</dbReference>
<protein>
    <recommendedName>
        <fullName evidence="3">Ferredoxin</fullName>
    </recommendedName>
</protein>
<dbReference type="GO" id="GO:0046872">
    <property type="term" value="F:metal ion binding"/>
    <property type="evidence" value="ECO:0007669"/>
    <property type="project" value="UniProtKB-KW"/>
</dbReference>
<dbReference type="Gene3D" id="3.30.70.20">
    <property type="match status" value="1"/>
</dbReference>
<keyword evidence="6" id="KW-0408">Iron</keyword>
<dbReference type="GO" id="GO:0051539">
    <property type="term" value="F:4 iron, 4 sulfur cluster binding"/>
    <property type="evidence" value="ECO:0007669"/>
    <property type="project" value="UniProtKB-KW"/>
</dbReference>
<comment type="cofactor">
    <cofactor evidence="1">
        <name>[4Fe-4S] cluster</name>
        <dbReference type="ChEBI" id="CHEBI:49883"/>
    </cofactor>
</comment>
<dbReference type="Pfam" id="PF12838">
    <property type="entry name" value="Fer4_7"/>
    <property type="match status" value="1"/>
</dbReference>
<dbReference type="PANTHER" id="PTHR24960:SF79">
    <property type="entry name" value="PHOTOSYSTEM I IRON-SULFUR CENTER"/>
    <property type="match status" value="1"/>
</dbReference>
<dbReference type="PANTHER" id="PTHR24960">
    <property type="entry name" value="PHOTOSYSTEM I IRON-SULFUR CENTER-RELATED"/>
    <property type="match status" value="1"/>
</dbReference>
<keyword evidence="5" id="KW-0479">Metal-binding</keyword>
<dbReference type="InterPro" id="IPR017896">
    <property type="entry name" value="4Fe4S_Fe-S-bd"/>
</dbReference>
<feature type="domain" description="4Fe-4S ferredoxin-type" evidence="8">
    <location>
        <begin position="201"/>
        <end position="229"/>
    </location>
</feature>
<dbReference type="SUPFAM" id="SSF52218">
    <property type="entry name" value="Flavoproteins"/>
    <property type="match status" value="1"/>
</dbReference>
<feature type="domain" description="4Fe-4S ferredoxin-type" evidence="8">
    <location>
        <begin position="171"/>
        <end position="200"/>
    </location>
</feature>
<dbReference type="PROSITE" id="PS51379">
    <property type="entry name" value="4FE4S_FER_2"/>
    <property type="match status" value="2"/>
</dbReference>
<dbReference type="InterPro" id="IPR047964">
    <property type="entry name" value="EFR1-like"/>
</dbReference>
<dbReference type="EMBL" id="DVGA01000035">
    <property type="protein sequence ID" value="HIQ78266.1"/>
    <property type="molecule type" value="Genomic_DNA"/>
</dbReference>
<dbReference type="InterPro" id="IPR017900">
    <property type="entry name" value="4Fe4S_Fe_S_CS"/>
</dbReference>
<evidence type="ECO:0000313" key="9">
    <source>
        <dbReference type="EMBL" id="HIQ78266.1"/>
    </source>
</evidence>
<dbReference type="NCBIfam" id="NF038196">
    <property type="entry name" value="ferrodoxin_EFR1"/>
    <property type="match status" value="1"/>
</dbReference>
<dbReference type="PROSITE" id="PS00198">
    <property type="entry name" value="4FE4S_FER_1"/>
    <property type="match status" value="1"/>
</dbReference>
<evidence type="ECO:0000256" key="4">
    <source>
        <dbReference type="ARBA" id="ARBA00022485"/>
    </source>
</evidence>
<sequence length="255" mass="28609">MIFYFTATGNCLYAARQLDKNTMSIPQVMSSNMTRFSDDSIGVVYPVFGHRPPEMVREFLERVELDTPYLYIIPTYGARHANAVEIVSDICKKAGKRPAYIHTLLMVDNYLPAFDMDAQRMLDKRVDAQIGEIKADIAARRKYIEPVTDDDRAAHANFLKYEAVLPGRSLSGLVYASDRCIGCGICARVCPGGCIRIVEGKAHFDYANCQGCLACAHACTQKAIELKIPEVNPSARYRNEHVTLQDIIYANNRTR</sequence>
<keyword evidence="4" id="KW-0004">4Fe-4S</keyword>
<proteinExistence type="predicted"/>
<dbReference type="InterPro" id="IPR050157">
    <property type="entry name" value="PSI_iron-sulfur_center"/>
</dbReference>
<evidence type="ECO:0000256" key="6">
    <source>
        <dbReference type="ARBA" id="ARBA00023004"/>
    </source>
</evidence>
<accession>A0A9D0ZDG9</accession>
<comment type="caution">
    <text evidence="9">The sequence shown here is derived from an EMBL/GenBank/DDBJ whole genome shotgun (WGS) entry which is preliminary data.</text>
</comment>
<evidence type="ECO:0000256" key="7">
    <source>
        <dbReference type="ARBA" id="ARBA00023014"/>
    </source>
</evidence>
<gene>
    <name evidence="9" type="ORF">IAB77_03290</name>
</gene>
<name>A0A9D0ZDG9_9FIRM</name>
<dbReference type="SUPFAM" id="SSF54862">
    <property type="entry name" value="4Fe-4S ferredoxins"/>
    <property type="match status" value="1"/>
</dbReference>
<evidence type="ECO:0000256" key="5">
    <source>
        <dbReference type="ARBA" id="ARBA00022723"/>
    </source>
</evidence>
<dbReference type="InterPro" id="IPR029039">
    <property type="entry name" value="Flavoprotein-like_sf"/>
</dbReference>